<sequence>MVNTDDVKDPLTLALGALVAAGGLLGFVKANSKPSLIAGGVLGGLLGVAAFVGAPFGLAASSVLAALMGVRFINSKKLMPSGLITVLALANVARLVLEERDSFTLRIQKPDF</sequence>
<keyword evidence="3 6" id="KW-0812">Transmembrane</keyword>
<dbReference type="GO" id="GO:0016020">
    <property type="term" value="C:membrane"/>
    <property type="evidence" value="ECO:0007669"/>
    <property type="project" value="UniProtKB-SubCell"/>
</dbReference>
<dbReference type="Gene3D" id="1.10.10.1740">
    <property type="entry name" value="Transmembrane protein 14-like"/>
    <property type="match status" value="1"/>
</dbReference>
<dbReference type="OrthoDB" id="5620at2759"/>
<evidence type="ECO:0000256" key="6">
    <source>
        <dbReference type="SAM" id="Phobius"/>
    </source>
</evidence>
<comment type="subcellular location">
    <subcellularLocation>
        <location evidence="1">Membrane</location>
    </subcellularLocation>
</comment>
<dbReference type="InterPro" id="IPR005349">
    <property type="entry name" value="TMEM14"/>
</dbReference>
<keyword evidence="5 6" id="KW-0472">Membrane</keyword>
<dbReference type="OMA" id="TKIIFGM"/>
<evidence type="ECO:0000256" key="1">
    <source>
        <dbReference type="ARBA" id="ARBA00004370"/>
    </source>
</evidence>
<dbReference type="AlphaFoldDB" id="A0A5J4YYC0"/>
<comment type="similarity">
    <text evidence="2">Belongs to the TMEM14 family.</text>
</comment>
<dbReference type="Proteomes" id="UP000324585">
    <property type="component" value="Unassembled WGS sequence"/>
</dbReference>
<keyword evidence="8" id="KW-1185">Reference proteome</keyword>
<evidence type="ECO:0000313" key="8">
    <source>
        <dbReference type="Proteomes" id="UP000324585"/>
    </source>
</evidence>
<dbReference type="Pfam" id="PF03647">
    <property type="entry name" value="Tmemb_14"/>
    <property type="match status" value="1"/>
</dbReference>
<dbReference type="PANTHER" id="PTHR12668">
    <property type="entry name" value="TRANSMEMBRANE PROTEIN 14, 15"/>
    <property type="match status" value="1"/>
</dbReference>
<feature type="transmembrane region" description="Helical" evidence="6">
    <location>
        <begin position="35"/>
        <end position="58"/>
    </location>
</feature>
<keyword evidence="4 6" id="KW-1133">Transmembrane helix</keyword>
<organism evidence="7 8">
    <name type="scientific">Porphyridium purpureum</name>
    <name type="common">Red alga</name>
    <name type="synonym">Porphyridium cruentum</name>
    <dbReference type="NCBI Taxonomy" id="35688"/>
    <lineage>
        <taxon>Eukaryota</taxon>
        <taxon>Rhodophyta</taxon>
        <taxon>Bangiophyceae</taxon>
        <taxon>Porphyridiales</taxon>
        <taxon>Porphyridiaceae</taxon>
        <taxon>Porphyridium</taxon>
    </lineage>
</organism>
<accession>A0A5J4YYC0</accession>
<evidence type="ECO:0000256" key="3">
    <source>
        <dbReference type="ARBA" id="ARBA00022692"/>
    </source>
</evidence>
<dbReference type="PANTHER" id="PTHR12668:SF43">
    <property type="entry name" value="TRANSMEMBRANE PROTEIN 14 HOMOLOG"/>
    <property type="match status" value="1"/>
</dbReference>
<dbReference type="EMBL" id="VRMN01000003">
    <property type="protein sequence ID" value="KAA8495882.1"/>
    <property type="molecule type" value="Genomic_DNA"/>
</dbReference>
<evidence type="ECO:0000313" key="7">
    <source>
        <dbReference type="EMBL" id="KAA8495882.1"/>
    </source>
</evidence>
<evidence type="ECO:0000256" key="2">
    <source>
        <dbReference type="ARBA" id="ARBA00007590"/>
    </source>
</evidence>
<dbReference type="InterPro" id="IPR044890">
    <property type="entry name" value="TMEM14_sf"/>
</dbReference>
<feature type="transmembrane region" description="Helical" evidence="6">
    <location>
        <begin position="78"/>
        <end position="97"/>
    </location>
</feature>
<reference evidence="8" key="1">
    <citation type="journal article" date="2019" name="Nat. Commun.">
        <title>Expansion of phycobilisome linker gene families in mesophilic red algae.</title>
        <authorList>
            <person name="Lee J."/>
            <person name="Kim D."/>
            <person name="Bhattacharya D."/>
            <person name="Yoon H.S."/>
        </authorList>
    </citation>
    <scope>NUCLEOTIDE SEQUENCE [LARGE SCALE GENOMIC DNA]</scope>
    <source>
        <strain evidence="8">CCMP 1328</strain>
    </source>
</reference>
<feature type="transmembrane region" description="Helical" evidence="6">
    <location>
        <begin position="12"/>
        <end position="28"/>
    </location>
</feature>
<evidence type="ECO:0000256" key="5">
    <source>
        <dbReference type="ARBA" id="ARBA00023136"/>
    </source>
</evidence>
<gene>
    <name evidence="7" type="ORF">FVE85_2037</name>
</gene>
<evidence type="ECO:0000256" key="4">
    <source>
        <dbReference type="ARBA" id="ARBA00022989"/>
    </source>
</evidence>
<protein>
    <submittedName>
        <fullName evidence="7">Transmembrane protein 14C</fullName>
    </submittedName>
</protein>
<proteinExistence type="inferred from homology"/>
<comment type="caution">
    <text evidence="7">The sequence shown here is derived from an EMBL/GenBank/DDBJ whole genome shotgun (WGS) entry which is preliminary data.</text>
</comment>
<name>A0A5J4YYC0_PORPP</name>